<dbReference type="InterPro" id="IPR036047">
    <property type="entry name" value="F-box-like_dom_sf"/>
</dbReference>
<dbReference type="GeneID" id="64696016"/>
<protein>
    <recommendedName>
        <fullName evidence="3">F-box domain-containing protein</fullName>
    </recommendedName>
</protein>
<dbReference type="RefSeq" id="XP_041292390.1">
    <property type="nucleotide sequence ID" value="XM_041433757.1"/>
</dbReference>
<dbReference type="EMBL" id="JABBWM010000030">
    <property type="protein sequence ID" value="KAG2107659.1"/>
    <property type="molecule type" value="Genomic_DNA"/>
</dbReference>
<name>A0A9P7JTN3_9AGAM</name>
<dbReference type="SUPFAM" id="SSF81383">
    <property type="entry name" value="F-box domain"/>
    <property type="match status" value="1"/>
</dbReference>
<evidence type="ECO:0000313" key="2">
    <source>
        <dbReference type="Proteomes" id="UP000823399"/>
    </source>
</evidence>
<proteinExistence type="predicted"/>
<keyword evidence="2" id="KW-1185">Reference proteome</keyword>
<dbReference type="Proteomes" id="UP000823399">
    <property type="component" value="Unassembled WGS sequence"/>
</dbReference>
<sequence>MSKTDFRGSLGPSKDINALTLESDAPSLKHKINFGDSVTPRKRCILESYSTGNMCQVVAVYSDIMSDIFMKRQVDVQLGPFGIKCVTLYEPCNTKTFIWSLPAEILIATVALLGAQDLCSVTQVSSLLREIAAPLFFIQRNFPTSPKNLFHIRVDSPNFDVLSTWRRMDNFCPPRMVLSWLDSDLRSSQISALSHFLKSIPHKSITYITLFWNFDISTSPVLSQIVALLENICASDVKELTCMGFCDGAVSPSITGLTRIQACIGANNLKAFEASCRVFFSPKILPFTIQTIRLSPCLEKLRLSSIKLSAAHWDKLMRHFTIPTLVELRVDADSHDASPDYITSILHHSSAAMMCWSGTHLMVRIKHLVIDCSDGSASATGATSDSLALSTAWIQALPQVKRVTLRGYSATAAGDLVDIMCSFAPGDVELAVDLQVSPEFCSLEANLSANLKYVAPCNLASPITTRDPDLVRLSTAASVRNAATLEKTACLGILAAKKYPPLLKTVDNLAAELFAITLTDNDVNPDSHSKLWNSCAEVQQEKRQAYHSLDGTATFMVDDTQHIAQDLQAAEKRLLLKGSRSFGYCRTIRDELAVIMMALRNVKHKVSCIVSHRSQLEGSCNDMHRLLCDKEDALSVSSEPIEFDSWAVSVVIFGISRRHGEFFMGVLALILSLAMEAQNPHSESRRQNTHSQIPRSMETALSHFKLDGQTTACVPSADGKLEPIKIFLYHHFHNYLTGLLSCPNLEVLMDRPCDDLLASIGSPPHIIKDVWDANFFRTFKGPSGQSLFIDRGTEGRYTFTLNLDFFNIEGNLQRNASTSTGIISCAYIQTEDWVLRDKNEVHHYAELWKNAETSVERNKLFSLHSVRWSTLWRLSYWDPSHQIVVDNMHCLLEGLVHAHFHEFLGLTADSTNLQV</sequence>
<gene>
    <name evidence="1" type="ORF">F5147DRAFT_653187</name>
</gene>
<evidence type="ECO:0000313" key="1">
    <source>
        <dbReference type="EMBL" id="KAG2107659.1"/>
    </source>
</evidence>
<comment type="caution">
    <text evidence="1">The sequence shown here is derived from an EMBL/GenBank/DDBJ whole genome shotgun (WGS) entry which is preliminary data.</text>
</comment>
<evidence type="ECO:0008006" key="3">
    <source>
        <dbReference type="Google" id="ProtNLM"/>
    </source>
</evidence>
<dbReference type="AlphaFoldDB" id="A0A9P7JTN3"/>
<organism evidence="1 2">
    <name type="scientific">Suillus discolor</name>
    <dbReference type="NCBI Taxonomy" id="1912936"/>
    <lineage>
        <taxon>Eukaryota</taxon>
        <taxon>Fungi</taxon>
        <taxon>Dikarya</taxon>
        <taxon>Basidiomycota</taxon>
        <taxon>Agaricomycotina</taxon>
        <taxon>Agaricomycetes</taxon>
        <taxon>Agaricomycetidae</taxon>
        <taxon>Boletales</taxon>
        <taxon>Suillineae</taxon>
        <taxon>Suillaceae</taxon>
        <taxon>Suillus</taxon>
    </lineage>
</organism>
<accession>A0A9P7JTN3</accession>
<reference evidence="1" key="1">
    <citation type="journal article" date="2020" name="New Phytol.">
        <title>Comparative genomics reveals dynamic genome evolution in host specialist ectomycorrhizal fungi.</title>
        <authorList>
            <person name="Lofgren L.A."/>
            <person name="Nguyen N.H."/>
            <person name="Vilgalys R."/>
            <person name="Ruytinx J."/>
            <person name="Liao H.L."/>
            <person name="Branco S."/>
            <person name="Kuo A."/>
            <person name="LaButti K."/>
            <person name="Lipzen A."/>
            <person name="Andreopoulos W."/>
            <person name="Pangilinan J."/>
            <person name="Riley R."/>
            <person name="Hundley H."/>
            <person name="Na H."/>
            <person name="Barry K."/>
            <person name="Grigoriev I.V."/>
            <person name="Stajich J.E."/>
            <person name="Kennedy P.G."/>
        </authorList>
    </citation>
    <scope>NUCLEOTIDE SEQUENCE</scope>
    <source>
        <strain evidence="1">FC423</strain>
    </source>
</reference>
<dbReference type="OrthoDB" id="2693377at2759"/>